<organism evidence="1 2">
    <name type="scientific">Dactylosporangium darangshiense</name>
    <dbReference type="NCBI Taxonomy" id="579108"/>
    <lineage>
        <taxon>Bacteria</taxon>
        <taxon>Bacillati</taxon>
        <taxon>Actinomycetota</taxon>
        <taxon>Actinomycetes</taxon>
        <taxon>Micromonosporales</taxon>
        <taxon>Micromonosporaceae</taxon>
        <taxon>Dactylosporangium</taxon>
    </lineage>
</organism>
<dbReference type="Proteomes" id="UP001500620">
    <property type="component" value="Unassembled WGS sequence"/>
</dbReference>
<evidence type="ECO:0000313" key="1">
    <source>
        <dbReference type="EMBL" id="GAA4249185.1"/>
    </source>
</evidence>
<keyword evidence="2" id="KW-1185">Reference proteome</keyword>
<proteinExistence type="predicted"/>
<dbReference type="EMBL" id="BAABAT010000007">
    <property type="protein sequence ID" value="GAA4249185.1"/>
    <property type="molecule type" value="Genomic_DNA"/>
</dbReference>
<accession>A0ABP8D798</accession>
<evidence type="ECO:0000313" key="2">
    <source>
        <dbReference type="Proteomes" id="UP001500620"/>
    </source>
</evidence>
<comment type="caution">
    <text evidence="1">The sequence shown here is derived from an EMBL/GenBank/DDBJ whole genome shotgun (WGS) entry which is preliminary data.</text>
</comment>
<reference evidence="2" key="1">
    <citation type="journal article" date="2019" name="Int. J. Syst. Evol. Microbiol.">
        <title>The Global Catalogue of Microorganisms (GCM) 10K type strain sequencing project: providing services to taxonomists for standard genome sequencing and annotation.</title>
        <authorList>
            <consortium name="The Broad Institute Genomics Platform"/>
            <consortium name="The Broad Institute Genome Sequencing Center for Infectious Disease"/>
            <person name="Wu L."/>
            <person name="Ma J."/>
        </authorList>
    </citation>
    <scope>NUCLEOTIDE SEQUENCE [LARGE SCALE GENOMIC DNA]</scope>
    <source>
        <strain evidence="2">JCM 17441</strain>
    </source>
</reference>
<gene>
    <name evidence="1" type="ORF">GCM10022255_032130</name>
</gene>
<sequence length="53" mass="5670">MSGTVDLRTSGRDAIVEALNHIATREACAGFAELKVAGHYRAADGRTPSRTLR</sequence>
<name>A0ABP8D798_9ACTN</name>
<protein>
    <submittedName>
        <fullName evidence="1">Uncharacterized protein</fullName>
    </submittedName>
</protein>